<comment type="function">
    <text evidence="1">Required for respiratory activity and maintenance and expression of the mitochondrial genome.</text>
</comment>
<evidence type="ECO:0000256" key="6">
    <source>
        <dbReference type="SAM" id="MobiDB-lite"/>
    </source>
</evidence>
<organism evidence="7 8">
    <name type="scientific">Aspergillus sclerotialis</name>
    <dbReference type="NCBI Taxonomy" id="2070753"/>
    <lineage>
        <taxon>Eukaryota</taxon>
        <taxon>Fungi</taxon>
        <taxon>Dikarya</taxon>
        <taxon>Ascomycota</taxon>
        <taxon>Pezizomycotina</taxon>
        <taxon>Eurotiomycetes</taxon>
        <taxon>Eurotiomycetidae</taxon>
        <taxon>Eurotiales</taxon>
        <taxon>Aspergillaceae</taxon>
        <taxon>Aspergillus</taxon>
        <taxon>Aspergillus subgen. Polypaecilum</taxon>
    </lineage>
</organism>
<reference evidence="8" key="1">
    <citation type="submission" date="2017-02" db="EMBL/GenBank/DDBJ databases">
        <authorList>
            <person name="Tafer H."/>
            <person name="Lopandic K."/>
        </authorList>
    </citation>
    <scope>NUCLEOTIDE SEQUENCE [LARGE SCALE GENOMIC DNA]</scope>
    <source>
        <strain evidence="8">CBS 366.77</strain>
    </source>
</reference>
<keyword evidence="5" id="KW-0809">Transit peptide</keyword>
<comment type="similarity">
    <text evidence="3">Belongs to the RRG9 family.</text>
</comment>
<dbReference type="STRING" id="2070753.A0A3A2ZKQ2"/>
<sequence length="228" mass="26250">MSYLCVPHRPPLPSAFWRIFHAEFSSSRRFPSSLIERSPLPSRVSCNQFKPCRHLISSPGLFSSTSGKTVSPSSGSSETQKSPTTDKKAKNSAPENGNAQPKTKKREGWQIQKDALKQKFKEGWSPPKKLSPDAMDGIRQLHAVAPDKFTTPVLAEQFKVSPEAIRRILKSKWQPTEEEAEDRRIRWRKRHDRIWSQMSELGIRPSRRRTKRYSDTKKLYGDDHERPL</sequence>
<feature type="region of interest" description="Disordered" evidence="6">
    <location>
        <begin position="63"/>
        <end position="109"/>
    </location>
</feature>
<accession>A0A3A2ZKQ2</accession>
<dbReference type="AlphaFoldDB" id="A0A3A2ZKQ2"/>
<dbReference type="GO" id="GO:0005634">
    <property type="term" value="C:nucleus"/>
    <property type="evidence" value="ECO:0007669"/>
    <property type="project" value="TreeGrafter"/>
</dbReference>
<name>A0A3A2ZKQ2_9EURO</name>
<protein>
    <recommendedName>
        <fullName evidence="4">Required for respiratory growth protein 9, mitochondrial</fullName>
    </recommendedName>
</protein>
<evidence type="ECO:0000256" key="2">
    <source>
        <dbReference type="ARBA" id="ARBA00004173"/>
    </source>
</evidence>
<dbReference type="OrthoDB" id="5578174at2759"/>
<feature type="compositionally biased region" description="Low complexity" evidence="6">
    <location>
        <begin position="63"/>
        <end position="77"/>
    </location>
</feature>
<evidence type="ECO:0000256" key="4">
    <source>
        <dbReference type="ARBA" id="ARBA00013566"/>
    </source>
</evidence>
<keyword evidence="8" id="KW-1185">Reference proteome</keyword>
<dbReference type="PANTHER" id="PTHR13475:SF3">
    <property type="entry name" value="NEUGRIN"/>
    <property type="match status" value="1"/>
</dbReference>
<feature type="region of interest" description="Disordered" evidence="6">
    <location>
        <begin position="202"/>
        <end position="228"/>
    </location>
</feature>
<gene>
    <name evidence="7" type="ORF">PHISCL_05709</name>
</gene>
<evidence type="ECO:0000256" key="3">
    <source>
        <dbReference type="ARBA" id="ARBA00010895"/>
    </source>
</evidence>
<dbReference type="Proteomes" id="UP000266188">
    <property type="component" value="Unassembled WGS sequence"/>
</dbReference>
<dbReference type="PANTHER" id="PTHR13475">
    <property type="entry name" value="NEUGRIN"/>
    <property type="match status" value="1"/>
</dbReference>
<proteinExistence type="inferred from homology"/>
<evidence type="ECO:0000256" key="1">
    <source>
        <dbReference type="ARBA" id="ARBA00003548"/>
    </source>
</evidence>
<dbReference type="EMBL" id="MVGC01000194">
    <property type="protein sequence ID" value="RJE21967.1"/>
    <property type="molecule type" value="Genomic_DNA"/>
</dbReference>
<dbReference type="InterPro" id="IPR010487">
    <property type="entry name" value="NGRN/Rrg9"/>
</dbReference>
<comment type="subcellular location">
    <subcellularLocation>
        <location evidence="2">Mitochondrion</location>
    </subcellularLocation>
</comment>
<evidence type="ECO:0000313" key="8">
    <source>
        <dbReference type="Proteomes" id="UP000266188"/>
    </source>
</evidence>
<feature type="compositionally biased region" description="Basic and acidic residues" evidence="6">
    <location>
        <begin position="212"/>
        <end position="228"/>
    </location>
</feature>
<evidence type="ECO:0000313" key="7">
    <source>
        <dbReference type="EMBL" id="RJE21967.1"/>
    </source>
</evidence>
<dbReference type="GO" id="GO:0005739">
    <property type="term" value="C:mitochondrion"/>
    <property type="evidence" value="ECO:0007669"/>
    <property type="project" value="UniProtKB-SubCell"/>
</dbReference>
<evidence type="ECO:0000256" key="5">
    <source>
        <dbReference type="ARBA" id="ARBA00022946"/>
    </source>
</evidence>
<comment type="caution">
    <text evidence="7">The sequence shown here is derived from an EMBL/GenBank/DDBJ whole genome shotgun (WGS) entry which is preliminary data.</text>
</comment>
<dbReference type="Pfam" id="PF06413">
    <property type="entry name" value="Neugrin"/>
    <property type="match status" value="1"/>
</dbReference>